<evidence type="ECO:0000313" key="3">
    <source>
        <dbReference type="Proteomes" id="UP001595701"/>
    </source>
</evidence>
<dbReference type="Proteomes" id="UP001595701">
    <property type="component" value="Unassembled WGS sequence"/>
</dbReference>
<proteinExistence type="predicted"/>
<feature type="region of interest" description="Disordered" evidence="1">
    <location>
        <begin position="1"/>
        <end position="22"/>
    </location>
</feature>
<gene>
    <name evidence="2" type="ORF">ACFOZ0_15835</name>
</gene>
<name>A0ABV7SHD4_9ACTN</name>
<dbReference type="EC" id="3.4.21.-" evidence="2"/>
<keyword evidence="3" id="KW-1185">Reference proteome</keyword>
<dbReference type="Gene3D" id="2.40.10.10">
    <property type="entry name" value="Trypsin-like serine proteases"/>
    <property type="match status" value="2"/>
</dbReference>
<evidence type="ECO:0000313" key="2">
    <source>
        <dbReference type="EMBL" id="MFC3574720.1"/>
    </source>
</evidence>
<protein>
    <submittedName>
        <fullName evidence="2">Trypsin-like serine peptidase</fullName>
        <ecNumber evidence="2">3.4.21.-</ecNumber>
    </submittedName>
</protein>
<dbReference type="InterPro" id="IPR043504">
    <property type="entry name" value="Peptidase_S1_PA_chymotrypsin"/>
</dbReference>
<sequence length="550" mass="58436">MASATDPAPPPEASDASTGTLPQQAVPGALRATADMPTAEHFLGLKSVGTIFTYAKDPTTGDMHAHRCSASVVESPGHNLILTAGHCAGGKAVFVPSYRTEFTLDKQPYGFYRIADWFAESLYVHNSKKADSDLDFAFGGLQPSQSGKNAQDVVGANRLLRTPGYLNKVTMVGYPSSHNPEDRAVRCPAQTEALPGFYQIQAKCRGMWGGTSGGPWFSKVDWAAGTGDIIGNVGGYNGGGNDANVDWLTYSPMYGDWFFRLYDEAKNNQHIAHGSSYQQPPLPFSMGSGGTWTSARLLASGEYTGDNKGDLIVVWTTGEVTLYTGDGEGGFVGRRRLAAPNATWKNVKSLTGGDFSGGSGSDLMAVWNNGEVRNFPDVGTQGLAGGIKLAGAGSVWKSAAQISGGSFGTANNVTDLLVRWNDGEVTDYTGVGDRGFGTEHRLLKPNTAWKQATLVTAGNFTGGANWDVLVRWSNGKVSQFRETGPRSLGRQIQMAAPRSTWTRAAAMTAGSYDSDGRPDDLVVRRTDGETTMYAHTGTAFGAKSMLVAPK</sequence>
<dbReference type="InterPro" id="IPR028994">
    <property type="entry name" value="Integrin_alpha_N"/>
</dbReference>
<dbReference type="InterPro" id="IPR009003">
    <property type="entry name" value="Peptidase_S1_PA"/>
</dbReference>
<accession>A0ABV7SHD4</accession>
<comment type="caution">
    <text evidence="2">The sequence shown here is derived from an EMBL/GenBank/DDBJ whole genome shotgun (WGS) entry which is preliminary data.</text>
</comment>
<reference evidence="3" key="1">
    <citation type="journal article" date="2019" name="Int. J. Syst. Evol. Microbiol.">
        <title>The Global Catalogue of Microorganisms (GCM) 10K type strain sequencing project: providing services to taxonomists for standard genome sequencing and annotation.</title>
        <authorList>
            <consortium name="The Broad Institute Genomics Platform"/>
            <consortium name="The Broad Institute Genome Sequencing Center for Infectious Disease"/>
            <person name="Wu L."/>
            <person name="Ma J."/>
        </authorList>
    </citation>
    <scope>NUCLEOTIDE SEQUENCE [LARGE SCALE GENOMIC DNA]</scope>
    <source>
        <strain evidence="3">CGMCC 4.7035</strain>
    </source>
</reference>
<organism evidence="2 3">
    <name type="scientific">Streptomyces yaanensis</name>
    <dbReference type="NCBI Taxonomy" id="1142239"/>
    <lineage>
        <taxon>Bacteria</taxon>
        <taxon>Bacillati</taxon>
        <taxon>Actinomycetota</taxon>
        <taxon>Actinomycetes</taxon>
        <taxon>Kitasatosporales</taxon>
        <taxon>Streptomycetaceae</taxon>
        <taxon>Streptomyces</taxon>
    </lineage>
</organism>
<dbReference type="EMBL" id="JBHRWR010000009">
    <property type="protein sequence ID" value="MFC3574720.1"/>
    <property type="molecule type" value="Genomic_DNA"/>
</dbReference>
<dbReference type="SUPFAM" id="SSF69318">
    <property type="entry name" value="Integrin alpha N-terminal domain"/>
    <property type="match status" value="1"/>
</dbReference>
<evidence type="ECO:0000256" key="1">
    <source>
        <dbReference type="SAM" id="MobiDB-lite"/>
    </source>
</evidence>
<keyword evidence="2" id="KW-0378">Hydrolase</keyword>
<dbReference type="SUPFAM" id="SSF50494">
    <property type="entry name" value="Trypsin-like serine proteases"/>
    <property type="match status" value="1"/>
</dbReference>
<dbReference type="RefSeq" id="WP_310769246.1">
    <property type="nucleotide sequence ID" value="NZ_JBHRWR010000009.1"/>
</dbReference>
<dbReference type="GO" id="GO:0016787">
    <property type="term" value="F:hydrolase activity"/>
    <property type="evidence" value="ECO:0007669"/>
    <property type="project" value="UniProtKB-KW"/>
</dbReference>